<name>A0A8X6MQX0_NEPPI</name>
<gene>
    <name evidence="2" type="ORF">NPIL_530101</name>
</gene>
<sequence>MHCGGPRSLIDAMATLCRLKTLVGLFAAISCLSNASSRVDINGRHVIKYVESPGAFKSFRGTSMRTLCFLRLVSGARSVLQVIYGVAYVCIRCNLL</sequence>
<feature type="chain" id="PRO_5036452161" description="Secreted protein" evidence="1">
    <location>
        <begin position="38"/>
        <end position="96"/>
    </location>
</feature>
<keyword evidence="1" id="KW-0732">Signal</keyword>
<feature type="signal peptide" evidence="1">
    <location>
        <begin position="1"/>
        <end position="37"/>
    </location>
</feature>
<accession>A0A8X6MQX0</accession>
<evidence type="ECO:0000313" key="3">
    <source>
        <dbReference type="Proteomes" id="UP000887013"/>
    </source>
</evidence>
<dbReference type="AlphaFoldDB" id="A0A8X6MQX0"/>
<evidence type="ECO:0000313" key="2">
    <source>
        <dbReference type="EMBL" id="GFS72923.1"/>
    </source>
</evidence>
<protein>
    <recommendedName>
        <fullName evidence="4">Secreted protein</fullName>
    </recommendedName>
</protein>
<reference evidence="2" key="1">
    <citation type="submission" date="2020-08" db="EMBL/GenBank/DDBJ databases">
        <title>Multicomponent nature underlies the extraordinary mechanical properties of spider dragline silk.</title>
        <authorList>
            <person name="Kono N."/>
            <person name="Nakamura H."/>
            <person name="Mori M."/>
            <person name="Yoshida Y."/>
            <person name="Ohtoshi R."/>
            <person name="Malay A.D."/>
            <person name="Moran D.A.P."/>
            <person name="Tomita M."/>
            <person name="Numata K."/>
            <person name="Arakawa K."/>
        </authorList>
    </citation>
    <scope>NUCLEOTIDE SEQUENCE</scope>
</reference>
<proteinExistence type="predicted"/>
<organism evidence="2 3">
    <name type="scientific">Nephila pilipes</name>
    <name type="common">Giant wood spider</name>
    <name type="synonym">Nephila maculata</name>
    <dbReference type="NCBI Taxonomy" id="299642"/>
    <lineage>
        <taxon>Eukaryota</taxon>
        <taxon>Metazoa</taxon>
        <taxon>Ecdysozoa</taxon>
        <taxon>Arthropoda</taxon>
        <taxon>Chelicerata</taxon>
        <taxon>Arachnida</taxon>
        <taxon>Araneae</taxon>
        <taxon>Araneomorphae</taxon>
        <taxon>Entelegynae</taxon>
        <taxon>Araneoidea</taxon>
        <taxon>Nephilidae</taxon>
        <taxon>Nephila</taxon>
    </lineage>
</organism>
<evidence type="ECO:0000256" key="1">
    <source>
        <dbReference type="SAM" id="SignalP"/>
    </source>
</evidence>
<dbReference type="Proteomes" id="UP000887013">
    <property type="component" value="Unassembled WGS sequence"/>
</dbReference>
<evidence type="ECO:0008006" key="4">
    <source>
        <dbReference type="Google" id="ProtNLM"/>
    </source>
</evidence>
<keyword evidence="3" id="KW-1185">Reference proteome</keyword>
<dbReference type="PROSITE" id="PS51257">
    <property type="entry name" value="PROKAR_LIPOPROTEIN"/>
    <property type="match status" value="1"/>
</dbReference>
<dbReference type="EMBL" id="BMAW01049878">
    <property type="protein sequence ID" value="GFS72923.1"/>
    <property type="molecule type" value="Genomic_DNA"/>
</dbReference>
<comment type="caution">
    <text evidence="2">The sequence shown here is derived from an EMBL/GenBank/DDBJ whole genome shotgun (WGS) entry which is preliminary data.</text>
</comment>